<evidence type="ECO:0000259" key="6">
    <source>
        <dbReference type="PROSITE" id="PS50157"/>
    </source>
</evidence>
<feature type="domain" description="C2H2-type" evidence="6">
    <location>
        <begin position="62"/>
        <end position="89"/>
    </location>
</feature>
<keyword evidence="4" id="KW-0862">Zinc</keyword>
<keyword evidence="3 5" id="KW-0863">Zinc-finger</keyword>
<evidence type="ECO:0000313" key="8">
    <source>
        <dbReference type="Proteomes" id="UP001054945"/>
    </source>
</evidence>
<sequence>MQRIWNGNSSFVYIDFRAAYDSIDQSAVLKKVNQSPEAHLYKYSFYDWATSTAELAKCAKRHQCTSCGYTSIRSADLKKHIRIHTGERPYPKESEVHYPWRISEGGYQNKKNFQYIEGPEYSNQLAMAESVQLIL</sequence>
<dbReference type="GO" id="GO:0008270">
    <property type="term" value="F:zinc ion binding"/>
    <property type="evidence" value="ECO:0007669"/>
    <property type="project" value="UniProtKB-KW"/>
</dbReference>
<keyword evidence="2" id="KW-0677">Repeat</keyword>
<evidence type="ECO:0000256" key="4">
    <source>
        <dbReference type="ARBA" id="ARBA00022833"/>
    </source>
</evidence>
<dbReference type="SUPFAM" id="SSF57667">
    <property type="entry name" value="beta-beta-alpha zinc fingers"/>
    <property type="match status" value="1"/>
</dbReference>
<reference evidence="7 8" key="1">
    <citation type="submission" date="2021-06" db="EMBL/GenBank/DDBJ databases">
        <title>Caerostris extrusa draft genome.</title>
        <authorList>
            <person name="Kono N."/>
            <person name="Arakawa K."/>
        </authorList>
    </citation>
    <scope>NUCLEOTIDE SEQUENCE [LARGE SCALE GENOMIC DNA]</scope>
</reference>
<protein>
    <recommendedName>
        <fullName evidence="6">C2H2-type domain-containing protein</fullName>
    </recommendedName>
</protein>
<evidence type="ECO:0000256" key="5">
    <source>
        <dbReference type="PROSITE-ProRule" id="PRU00042"/>
    </source>
</evidence>
<evidence type="ECO:0000256" key="1">
    <source>
        <dbReference type="ARBA" id="ARBA00022723"/>
    </source>
</evidence>
<dbReference type="FunFam" id="3.30.160.60:FF:000072">
    <property type="entry name" value="zinc finger protein 143 isoform X1"/>
    <property type="match status" value="1"/>
</dbReference>
<dbReference type="Gene3D" id="3.30.160.60">
    <property type="entry name" value="Classic Zinc Finger"/>
    <property type="match status" value="1"/>
</dbReference>
<dbReference type="InterPro" id="IPR036236">
    <property type="entry name" value="Znf_C2H2_sf"/>
</dbReference>
<dbReference type="AlphaFoldDB" id="A0AAV4MCM7"/>
<comment type="caution">
    <text evidence="7">The sequence shown here is derived from an EMBL/GenBank/DDBJ whole genome shotgun (WGS) entry which is preliminary data.</text>
</comment>
<dbReference type="EMBL" id="BPLR01002052">
    <property type="protein sequence ID" value="GIX69447.1"/>
    <property type="molecule type" value="Genomic_DNA"/>
</dbReference>
<gene>
    <name evidence="7" type="ORF">CEXT_113401</name>
</gene>
<dbReference type="InterPro" id="IPR013087">
    <property type="entry name" value="Znf_C2H2_type"/>
</dbReference>
<keyword evidence="8" id="KW-1185">Reference proteome</keyword>
<accession>A0AAV4MCM7</accession>
<evidence type="ECO:0000313" key="7">
    <source>
        <dbReference type="EMBL" id="GIX69447.1"/>
    </source>
</evidence>
<dbReference type="PROSITE" id="PS50157">
    <property type="entry name" value="ZINC_FINGER_C2H2_2"/>
    <property type="match status" value="1"/>
</dbReference>
<proteinExistence type="predicted"/>
<evidence type="ECO:0000256" key="2">
    <source>
        <dbReference type="ARBA" id="ARBA00022737"/>
    </source>
</evidence>
<name>A0AAV4MCM7_CAEEX</name>
<organism evidence="7 8">
    <name type="scientific">Caerostris extrusa</name>
    <name type="common">Bark spider</name>
    <name type="synonym">Caerostris bankana</name>
    <dbReference type="NCBI Taxonomy" id="172846"/>
    <lineage>
        <taxon>Eukaryota</taxon>
        <taxon>Metazoa</taxon>
        <taxon>Ecdysozoa</taxon>
        <taxon>Arthropoda</taxon>
        <taxon>Chelicerata</taxon>
        <taxon>Arachnida</taxon>
        <taxon>Araneae</taxon>
        <taxon>Araneomorphae</taxon>
        <taxon>Entelegynae</taxon>
        <taxon>Araneoidea</taxon>
        <taxon>Araneidae</taxon>
        <taxon>Caerostris</taxon>
    </lineage>
</organism>
<dbReference type="Proteomes" id="UP001054945">
    <property type="component" value="Unassembled WGS sequence"/>
</dbReference>
<keyword evidence="1" id="KW-0479">Metal-binding</keyword>
<evidence type="ECO:0000256" key="3">
    <source>
        <dbReference type="ARBA" id="ARBA00022771"/>
    </source>
</evidence>